<proteinExistence type="predicted"/>
<keyword evidence="4" id="KW-1185">Reference proteome</keyword>
<reference evidence="3 4" key="1">
    <citation type="submission" date="2019-02" db="EMBL/GenBank/DDBJ databases">
        <title>Deep-cultivation of Planctomycetes and their phenomic and genomic characterization uncovers novel biology.</title>
        <authorList>
            <person name="Wiegand S."/>
            <person name="Jogler M."/>
            <person name="Boedeker C."/>
            <person name="Pinto D."/>
            <person name="Vollmers J."/>
            <person name="Rivas-Marin E."/>
            <person name="Kohn T."/>
            <person name="Peeters S.H."/>
            <person name="Heuer A."/>
            <person name="Rast P."/>
            <person name="Oberbeckmann S."/>
            <person name="Bunk B."/>
            <person name="Jeske O."/>
            <person name="Meyerdierks A."/>
            <person name="Storesund J.E."/>
            <person name="Kallscheuer N."/>
            <person name="Luecker S."/>
            <person name="Lage O.M."/>
            <person name="Pohl T."/>
            <person name="Merkel B.J."/>
            <person name="Hornburger P."/>
            <person name="Mueller R.-W."/>
            <person name="Bruemmer F."/>
            <person name="Labrenz M."/>
            <person name="Spormann A.M."/>
            <person name="Op den Camp H."/>
            <person name="Overmann J."/>
            <person name="Amann R."/>
            <person name="Jetten M.S.M."/>
            <person name="Mascher T."/>
            <person name="Medema M.H."/>
            <person name="Devos D.P."/>
            <person name="Kaster A.-K."/>
            <person name="Ovreas L."/>
            <person name="Rohde M."/>
            <person name="Galperin M.Y."/>
            <person name="Jogler C."/>
        </authorList>
    </citation>
    <scope>NUCLEOTIDE SEQUENCE [LARGE SCALE GENOMIC DNA]</scope>
    <source>
        <strain evidence="3 4">Pla133</strain>
    </source>
</reference>
<evidence type="ECO:0008006" key="5">
    <source>
        <dbReference type="Google" id="ProtNLM"/>
    </source>
</evidence>
<dbReference type="EMBL" id="CP036287">
    <property type="protein sequence ID" value="QDU70031.1"/>
    <property type="molecule type" value="Genomic_DNA"/>
</dbReference>
<organism evidence="3 4">
    <name type="scientific">Engelhardtia mirabilis</name>
    <dbReference type="NCBI Taxonomy" id="2528011"/>
    <lineage>
        <taxon>Bacteria</taxon>
        <taxon>Pseudomonadati</taxon>
        <taxon>Planctomycetota</taxon>
        <taxon>Planctomycetia</taxon>
        <taxon>Planctomycetia incertae sedis</taxon>
        <taxon>Engelhardtia</taxon>
    </lineage>
</organism>
<keyword evidence="1" id="KW-0175">Coiled coil</keyword>
<gene>
    <name evidence="3" type="ORF">Pla133_51540</name>
</gene>
<dbReference type="KEGG" id="pbap:Pla133_51540"/>
<evidence type="ECO:0000313" key="3">
    <source>
        <dbReference type="EMBL" id="QDU70031.1"/>
    </source>
</evidence>
<evidence type="ECO:0000256" key="1">
    <source>
        <dbReference type="SAM" id="Coils"/>
    </source>
</evidence>
<evidence type="ECO:0000256" key="2">
    <source>
        <dbReference type="SAM" id="MobiDB-lite"/>
    </source>
</evidence>
<feature type="region of interest" description="Disordered" evidence="2">
    <location>
        <begin position="49"/>
        <end position="73"/>
    </location>
</feature>
<protein>
    <recommendedName>
        <fullName evidence="5">Magnesium transporter MgtE intracellular domain-containing protein</fullName>
    </recommendedName>
</protein>
<dbReference type="Proteomes" id="UP000316921">
    <property type="component" value="Chromosome"/>
</dbReference>
<evidence type="ECO:0000313" key="4">
    <source>
        <dbReference type="Proteomes" id="UP000316921"/>
    </source>
</evidence>
<dbReference type="RefSeq" id="WP_145070486.1">
    <property type="nucleotide sequence ID" value="NZ_CP036287.1"/>
</dbReference>
<accession>A0A518BSU0</accession>
<sequence length="249" mass="26812">MNKKVEIATLAAGGLGLFSMCFLGFALVSDVPLEEMAVIGPLFRNGDEQAEEGADGTLAEADGGAPGQNGGKALALPERRGTAQEIVTANLGVLGAFALPAPFARAELETLVDELRDQRDLLKERSDALDERERQVADQIAALDMRSAELERIKGEIETQTAAIELRSLELKRDEDVETAGESLVYENLATLYAEGDTEQITADLVGMGPDEAAKVLRILDEDRAMDLLRAITGDERGKFIDAWARAQP</sequence>
<feature type="coiled-coil region" evidence="1">
    <location>
        <begin position="105"/>
        <end position="132"/>
    </location>
</feature>
<name>A0A518BSU0_9BACT</name>
<dbReference type="AlphaFoldDB" id="A0A518BSU0"/>